<organism evidence="3 4">
    <name type="scientific">Acinetobacter chinensis</name>
    <dbReference type="NCBI Taxonomy" id="2004650"/>
    <lineage>
        <taxon>Bacteria</taxon>
        <taxon>Pseudomonadati</taxon>
        <taxon>Pseudomonadota</taxon>
        <taxon>Gammaproteobacteria</taxon>
        <taxon>Moraxellales</taxon>
        <taxon>Moraxellaceae</taxon>
        <taxon>Acinetobacter</taxon>
    </lineage>
</organism>
<accession>A0ABU3WBM2</accession>
<reference evidence="3 4" key="1">
    <citation type="submission" date="2023-06" db="EMBL/GenBank/DDBJ databases">
        <title>Genomic Analysis of Acinetobacter Strains Recovered from South Australian Aquatic Samples provides Insights into the Circulation of Antibiotic Resistance determinants in the Environment.</title>
        <authorList>
            <person name="Tobin L."/>
            <person name="Jarocki V.M."/>
            <person name="Kenyon J."/>
            <person name="Drigo B."/>
            <person name="Donner E."/>
            <person name="Djordjevic S.P."/>
            <person name="Hamidian M."/>
        </authorList>
    </citation>
    <scope>NUCLEOTIDE SEQUENCE [LARGE SCALE GENOMIC DNA]</scope>
    <source>
        <strain evidence="3 4">SAAc652</strain>
    </source>
</reference>
<gene>
    <name evidence="3" type="ORF">QR674_02290</name>
</gene>
<proteinExistence type="predicted"/>
<evidence type="ECO:0000256" key="1">
    <source>
        <dbReference type="SAM" id="MobiDB-lite"/>
    </source>
</evidence>
<feature type="region of interest" description="Disordered" evidence="1">
    <location>
        <begin position="210"/>
        <end position="236"/>
    </location>
</feature>
<dbReference type="RefSeq" id="WP_317081576.1">
    <property type="nucleotide sequence ID" value="NZ_JASVDY010000001.1"/>
</dbReference>
<name>A0ABU3WBM2_9GAMM</name>
<dbReference type="Proteomes" id="UP001278188">
    <property type="component" value="Unassembled WGS sequence"/>
</dbReference>
<evidence type="ECO:0000313" key="4">
    <source>
        <dbReference type="Proteomes" id="UP001278188"/>
    </source>
</evidence>
<feature type="transmembrane region" description="Helical" evidence="2">
    <location>
        <begin position="246"/>
        <end position="264"/>
    </location>
</feature>
<evidence type="ECO:0000256" key="2">
    <source>
        <dbReference type="SAM" id="Phobius"/>
    </source>
</evidence>
<feature type="transmembrane region" description="Helical" evidence="2">
    <location>
        <begin position="270"/>
        <end position="287"/>
    </location>
</feature>
<keyword evidence="4" id="KW-1185">Reference proteome</keyword>
<dbReference type="EMBL" id="JASVDY010000001">
    <property type="protein sequence ID" value="MDV2467808.1"/>
    <property type="molecule type" value="Genomic_DNA"/>
</dbReference>
<keyword evidence="2" id="KW-0812">Transmembrane</keyword>
<protein>
    <submittedName>
        <fullName evidence="3">Uncharacterized protein</fullName>
    </submittedName>
</protein>
<keyword evidence="2" id="KW-0472">Membrane</keyword>
<sequence length="299" mass="34228">MSHPVFLTSSQLGHMPIGSLNQWHDFYCYASYELEADGFIPLLWLLLFSRENIQWAKYSDDFDTDHVNAETNFTEVQDNSEESQFAYLVISQQHALANLESRKHELLNIMGNDYASEFLNFQALIKQHFPAYILLRTSGLSLDPDDAEFLEVPLFHIEPLSHPQPTLTEDTQAFWEFIRQNMQRYEDKKYFLYGSNSVMLTHPNMMPHEESAVTDLNTSETPSIQNAHSSHINEQNSEPQSALSSWMVWICTAIVVLATLAVYFTTQSALYAAVVFFVSAFILGFISSKMGQNNTKQPD</sequence>
<evidence type="ECO:0000313" key="3">
    <source>
        <dbReference type="EMBL" id="MDV2467808.1"/>
    </source>
</evidence>
<keyword evidence="2" id="KW-1133">Transmembrane helix</keyword>
<comment type="caution">
    <text evidence="3">The sequence shown here is derived from an EMBL/GenBank/DDBJ whole genome shotgun (WGS) entry which is preliminary data.</text>
</comment>
<feature type="compositionally biased region" description="Polar residues" evidence="1">
    <location>
        <begin position="214"/>
        <end position="236"/>
    </location>
</feature>